<dbReference type="STRING" id="52560.SAMN04488082_12112"/>
<evidence type="ECO:0000256" key="3">
    <source>
        <dbReference type="ARBA" id="ARBA00022741"/>
    </source>
</evidence>
<dbReference type="GO" id="GO:0000287">
    <property type="term" value="F:magnesium ion binding"/>
    <property type="evidence" value="ECO:0007669"/>
    <property type="project" value="UniProtKB-UniRule"/>
</dbReference>
<proteinExistence type="inferred from homology"/>
<comment type="pathway">
    <text evidence="7">Metabolic intermediate biosynthesis; chorismate biosynthesis; chorismate from D-erythrose 4-phosphate and phosphoenolpyruvate: step 5/7.</text>
</comment>
<dbReference type="Gene3D" id="3.40.50.300">
    <property type="entry name" value="P-loop containing nucleotide triphosphate hydrolases"/>
    <property type="match status" value="1"/>
</dbReference>
<feature type="binding site" evidence="7">
    <location>
        <position position="17"/>
    </location>
    <ligand>
        <name>Mg(2+)</name>
        <dbReference type="ChEBI" id="CHEBI:18420"/>
    </ligand>
</feature>
<evidence type="ECO:0000313" key="8">
    <source>
        <dbReference type="EMBL" id="SFK34951.1"/>
    </source>
</evidence>
<comment type="caution">
    <text evidence="7">Lacks conserved residue(s) required for the propagation of feature annotation.</text>
</comment>
<dbReference type="SUPFAM" id="SSF52540">
    <property type="entry name" value="P-loop containing nucleoside triphosphate hydrolases"/>
    <property type="match status" value="1"/>
</dbReference>
<dbReference type="GO" id="GO:0005524">
    <property type="term" value="F:ATP binding"/>
    <property type="evidence" value="ECO:0007669"/>
    <property type="project" value="UniProtKB-UniRule"/>
</dbReference>
<comment type="cofactor">
    <cofactor evidence="7">
        <name>Mg(2+)</name>
        <dbReference type="ChEBI" id="CHEBI:18420"/>
    </cofactor>
    <text evidence="7">Binds 1 Mg(2+) ion per subunit.</text>
</comment>
<keyword evidence="6 7" id="KW-0057">Aromatic amino acid biosynthesis</keyword>
<evidence type="ECO:0000256" key="5">
    <source>
        <dbReference type="ARBA" id="ARBA00022840"/>
    </source>
</evidence>
<keyword evidence="7" id="KW-0460">Magnesium</keyword>
<keyword evidence="5 7" id="KW-0067">ATP-binding</keyword>
<evidence type="ECO:0000256" key="2">
    <source>
        <dbReference type="ARBA" id="ARBA00022679"/>
    </source>
</evidence>
<name>A0A1I3YUN6_9BACT</name>
<comment type="similarity">
    <text evidence="7">Belongs to the shikimate kinase family.</text>
</comment>
<evidence type="ECO:0000313" key="9">
    <source>
        <dbReference type="Proteomes" id="UP000198635"/>
    </source>
</evidence>
<dbReference type="GO" id="GO:0008652">
    <property type="term" value="P:amino acid biosynthetic process"/>
    <property type="evidence" value="ECO:0007669"/>
    <property type="project" value="UniProtKB-KW"/>
</dbReference>
<accession>A0A1I3YUN6</accession>
<sequence length="173" mass="19077">MNHQNIILIGMAATGKSTLGRRLARRLDWAFVDTDLLMEAWWGAPLQQIRDHLGLEAFVQAEAEQIQRIHLKQCVIATGGSVVYSEEAMAHLQGQGHIVYVQTSFESISRRLTNPSSRGLAIGPGQTLKDLYDERAPLYARFAQLTVNTDGATPDQTCSAITLGLSRTTQDEP</sequence>
<keyword evidence="4 7" id="KW-0418">Kinase</keyword>
<evidence type="ECO:0000256" key="1">
    <source>
        <dbReference type="ARBA" id="ARBA00022605"/>
    </source>
</evidence>
<dbReference type="RefSeq" id="WP_092378474.1">
    <property type="nucleotide sequence ID" value="NZ_FORX01000021.1"/>
</dbReference>
<keyword evidence="7" id="KW-0479">Metal-binding</keyword>
<keyword evidence="7" id="KW-0963">Cytoplasm</keyword>
<reference evidence="9" key="1">
    <citation type="submission" date="2016-10" db="EMBL/GenBank/DDBJ databases">
        <authorList>
            <person name="Varghese N."/>
            <person name="Submissions S."/>
        </authorList>
    </citation>
    <scope>NUCLEOTIDE SEQUENCE [LARGE SCALE GENOMIC DNA]</scope>
    <source>
        <strain evidence="9">DSM 5918</strain>
    </source>
</reference>
<feature type="binding site" evidence="7">
    <location>
        <position position="35"/>
    </location>
    <ligand>
        <name>substrate</name>
    </ligand>
</feature>
<gene>
    <name evidence="7" type="primary">aroK</name>
    <name evidence="8" type="ORF">SAMN04488082_12112</name>
</gene>
<keyword evidence="2 7" id="KW-0808">Transferase</keyword>
<comment type="subunit">
    <text evidence="7">Monomer.</text>
</comment>
<dbReference type="PRINTS" id="PR01100">
    <property type="entry name" value="SHIKIMTKNASE"/>
</dbReference>
<dbReference type="InterPro" id="IPR000623">
    <property type="entry name" value="Shikimate_kinase/TSH1"/>
</dbReference>
<evidence type="ECO:0000256" key="7">
    <source>
        <dbReference type="HAMAP-Rule" id="MF_00109"/>
    </source>
</evidence>
<evidence type="ECO:0000256" key="4">
    <source>
        <dbReference type="ARBA" id="ARBA00022777"/>
    </source>
</evidence>
<keyword evidence="1 7" id="KW-0028">Amino-acid biosynthesis</keyword>
<comment type="subcellular location">
    <subcellularLocation>
        <location evidence="7">Cytoplasm</location>
    </subcellularLocation>
</comment>
<dbReference type="PANTHER" id="PTHR21087">
    <property type="entry name" value="SHIKIMATE KINASE"/>
    <property type="match status" value="1"/>
</dbReference>
<keyword evidence="3 7" id="KW-0547">Nucleotide-binding</keyword>
<dbReference type="EC" id="2.7.1.71" evidence="7"/>
<dbReference type="GO" id="GO:0009073">
    <property type="term" value="P:aromatic amino acid family biosynthetic process"/>
    <property type="evidence" value="ECO:0007669"/>
    <property type="project" value="UniProtKB-KW"/>
</dbReference>
<dbReference type="CDD" id="cd00464">
    <property type="entry name" value="SK"/>
    <property type="match status" value="1"/>
</dbReference>
<comment type="function">
    <text evidence="7">Catalyzes the specific phosphorylation of the 3-hydroxyl group of shikimic acid using ATP as a cosubstrate.</text>
</comment>
<protein>
    <recommendedName>
        <fullName evidence="7">Shikimate kinase</fullName>
        <shortName evidence="7">SK</shortName>
        <ecNumber evidence="7">2.7.1.71</ecNumber>
    </recommendedName>
</protein>
<dbReference type="OrthoDB" id="9800332at2"/>
<keyword evidence="9" id="KW-1185">Reference proteome</keyword>
<dbReference type="EMBL" id="FORX01000021">
    <property type="protein sequence ID" value="SFK34951.1"/>
    <property type="molecule type" value="Genomic_DNA"/>
</dbReference>
<dbReference type="GO" id="GO:0005829">
    <property type="term" value="C:cytosol"/>
    <property type="evidence" value="ECO:0007669"/>
    <property type="project" value="TreeGrafter"/>
</dbReference>
<dbReference type="PANTHER" id="PTHR21087:SF16">
    <property type="entry name" value="SHIKIMATE KINASE 1, CHLOROPLASTIC"/>
    <property type="match status" value="1"/>
</dbReference>
<dbReference type="Pfam" id="PF01202">
    <property type="entry name" value="SKI"/>
    <property type="match status" value="1"/>
</dbReference>
<dbReference type="GO" id="GO:0009423">
    <property type="term" value="P:chorismate biosynthetic process"/>
    <property type="evidence" value="ECO:0007669"/>
    <property type="project" value="UniProtKB-UniRule"/>
</dbReference>
<dbReference type="HAMAP" id="MF_00109">
    <property type="entry name" value="Shikimate_kinase"/>
    <property type="match status" value="1"/>
</dbReference>
<dbReference type="UniPathway" id="UPA00053">
    <property type="reaction ID" value="UER00088"/>
</dbReference>
<evidence type="ECO:0000256" key="6">
    <source>
        <dbReference type="ARBA" id="ARBA00023141"/>
    </source>
</evidence>
<dbReference type="GO" id="GO:0004765">
    <property type="term" value="F:shikimate kinase activity"/>
    <property type="evidence" value="ECO:0007669"/>
    <property type="project" value="UniProtKB-UniRule"/>
</dbReference>
<feature type="binding site" evidence="7">
    <location>
        <position position="135"/>
    </location>
    <ligand>
        <name>substrate</name>
    </ligand>
</feature>
<organism evidence="8 9">
    <name type="scientific">Desulfomicrobium apsheronum</name>
    <dbReference type="NCBI Taxonomy" id="52560"/>
    <lineage>
        <taxon>Bacteria</taxon>
        <taxon>Pseudomonadati</taxon>
        <taxon>Thermodesulfobacteriota</taxon>
        <taxon>Desulfovibrionia</taxon>
        <taxon>Desulfovibrionales</taxon>
        <taxon>Desulfomicrobiaceae</taxon>
        <taxon>Desulfomicrobium</taxon>
    </lineage>
</organism>
<dbReference type="InterPro" id="IPR031322">
    <property type="entry name" value="Shikimate/glucono_kinase"/>
</dbReference>
<dbReference type="Proteomes" id="UP000198635">
    <property type="component" value="Unassembled WGS sequence"/>
</dbReference>
<dbReference type="InterPro" id="IPR027417">
    <property type="entry name" value="P-loop_NTPase"/>
</dbReference>
<feature type="binding site" evidence="7">
    <location>
        <position position="118"/>
    </location>
    <ligand>
        <name>ATP</name>
        <dbReference type="ChEBI" id="CHEBI:30616"/>
    </ligand>
</feature>
<feature type="binding site" evidence="7">
    <location>
        <begin position="13"/>
        <end position="18"/>
    </location>
    <ligand>
        <name>ATP</name>
        <dbReference type="ChEBI" id="CHEBI:30616"/>
    </ligand>
</feature>
<comment type="catalytic activity">
    <reaction evidence="7">
        <text>shikimate + ATP = 3-phosphoshikimate + ADP + H(+)</text>
        <dbReference type="Rhea" id="RHEA:13121"/>
        <dbReference type="ChEBI" id="CHEBI:15378"/>
        <dbReference type="ChEBI" id="CHEBI:30616"/>
        <dbReference type="ChEBI" id="CHEBI:36208"/>
        <dbReference type="ChEBI" id="CHEBI:145989"/>
        <dbReference type="ChEBI" id="CHEBI:456216"/>
        <dbReference type="EC" id="2.7.1.71"/>
    </reaction>
</comment>
<dbReference type="AlphaFoldDB" id="A0A1I3YUN6"/>
<feature type="binding site" evidence="7">
    <location>
        <position position="80"/>
    </location>
    <ligand>
        <name>substrate</name>
    </ligand>
</feature>
<dbReference type="NCBIfam" id="NF040667">
    <property type="entry name" value="hom_kin_desulfo"/>
    <property type="match status" value="1"/>
</dbReference>